<dbReference type="HOGENOM" id="CLU_3339039_0_0_4"/>
<dbReference type="STRING" id="1036672.TKWG_18115"/>
<dbReference type="KEGG" id="aka:TKWG_18115"/>
<name>I3UER1_ADVKW</name>
<keyword evidence="2" id="KW-1185">Reference proteome</keyword>
<dbReference type="EMBL" id="CP003555">
    <property type="protein sequence ID" value="AFK63499.1"/>
    <property type="molecule type" value="Genomic_DNA"/>
</dbReference>
<sequence length="37" mass="4175">MTDEIQMGLMQPHPLLISSLIVHAERIMVMVRLSRGA</sequence>
<evidence type="ECO:0000313" key="2">
    <source>
        <dbReference type="Proteomes" id="UP000005267"/>
    </source>
</evidence>
<evidence type="ECO:0000313" key="1">
    <source>
        <dbReference type="EMBL" id="AFK63499.1"/>
    </source>
</evidence>
<gene>
    <name evidence="1" type="ordered locus">TKWG_18115</name>
</gene>
<dbReference type="Proteomes" id="UP000005267">
    <property type="component" value="Chromosome"/>
</dbReference>
<protein>
    <submittedName>
        <fullName evidence="1">Uncharacterized protein</fullName>
    </submittedName>
</protein>
<reference evidence="1 2" key="1">
    <citation type="journal article" date="2011" name="J. Bacteriol.">
        <title>Whole-genome shotgun sequencing of the sulfur-oxidizing chemoautotroph Tetrathiobacter kashmirensis.</title>
        <authorList>
            <person name="Ghosh W."/>
            <person name="George A."/>
            <person name="Agarwal A."/>
            <person name="Raj P."/>
            <person name="Alam M."/>
            <person name="Pyne P."/>
            <person name="Das Gupta S.K."/>
        </authorList>
    </citation>
    <scope>NUCLEOTIDE SEQUENCE [LARGE SCALE GENOMIC DNA]</scope>
    <source>
        <strain evidence="1 2">WT001</strain>
    </source>
</reference>
<accession>I3UER1</accession>
<reference evidence="2" key="2">
    <citation type="journal article" date="2013" name="PLoS ONE">
        <title>Genome implosion elicits host-confinement in Alcaligenaceae: evidence from the comparative genomics of Tetrathiobacter kashmirensis, a pathogen in the making.</title>
        <authorList>
            <person name="Ghosh W."/>
            <person name="Alam M."/>
            <person name="Roy C."/>
            <person name="Pyne P."/>
            <person name="George A."/>
            <person name="Chakraborty R."/>
            <person name="Majumder S."/>
            <person name="Agarwal A."/>
            <person name="Chakraborty S."/>
            <person name="Majumdar S."/>
            <person name="Gupta S.K."/>
        </authorList>
    </citation>
    <scope>NUCLEOTIDE SEQUENCE [LARGE SCALE GENOMIC DNA]</scope>
    <source>
        <strain evidence="2">WT001</strain>
    </source>
</reference>
<dbReference type="AlphaFoldDB" id="I3UER1"/>
<proteinExistence type="predicted"/>
<organism evidence="1 2">
    <name type="scientific">Advenella kashmirensis (strain DSM 17095 / LMG 22695 / WT001)</name>
    <name type="common">Tetrathiobacter kashmirensis</name>
    <dbReference type="NCBI Taxonomy" id="1036672"/>
    <lineage>
        <taxon>Bacteria</taxon>
        <taxon>Pseudomonadati</taxon>
        <taxon>Pseudomonadota</taxon>
        <taxon>Betaproteobacteria</taxon>
        <taxon>Burkholderiales</taxon>
        <taxon>Alcaligenaceae</taxon>
    </lineage>
</organism>